<reference evidence="5" key="1">
    <citation type="submission" date="2020-05" db="EMBL/GenBank/DDBJ databases">
        <authorList>
            <person name="Chiriac C."/>
            <person name="Salcher M."/>
            <person name="Ghai R."/>
            <person name="Kavagutti S V."/>
        </authorList>
    </citation>
    <scope>NUCLEOTIDE SEQUENCE</scope>
</reference>
<keyword evidence="1" id="KW-0489">Methyltransferase</keyword>
<dbReference type="InterPro" id="IPR029028">
    <property type="entry name" value="Alpha/beta_knot_MTases"/>
</dbReference>
<dbReference type="CDD" id="cd18103">
    <property type="entry name" value="SpoU-like_RlmB"/>
    <property type="match status" value="1"/>
</dbReference>
<dbReference type="SUPFAM" id="SSF75217">
    <property type="entry name" value="alpha/beta knot"/>
    <property type="match status" value="1"/>
</dbReference>
<keyword evidence="2" id="KW-0808">Transferase</keyword>
<dbReference type="PANTHER" id="PTHR46429:SF1">
    <property type="entry name" value="23S RRNA (GUANOSINE-2'-O-)-METHYLTRANSFERASE RLMB"/>
    <property type="match status" value="1"/>
</dbReference>
<evidence type="ECO:0000256" key="3">
    <source>
        <dbReference type="SAM" id="MobiDB-lite"/>
    </source>
</evidence>
<dbReference type="GO" id="GO:0005829">
    <property type="term" value="C:cytosol"/>
    <property type="evidence" value="ECO:0007669"/>
    <property type="project" value="TreeGrafter"/>
</dbReference>
<evidence type="ECO:0000313" key="5">
    <source>
        <dbReference type="EMBL" id="CAB4617406.1"/>
    </source>
</evidence>
<dbReference type="AlphaFoldDB" id="A0A6J6HWI6"/>
<gene>
    <name evidence="5" type="ORF">UFOPK1874_00800</name>
</gene>
<dbReference type="InterPro" id="IPR013123">
    <property type="entry name" value="SpoU_subst-bd"/>
</dbReference>
<protein>
    <submittedName>
        <fullName evidence="5">Unannotated protein</fullName>
    </submittedName>
</protein>
<proteinExistence type="predicted"/>
<feature type="compositionally biased region" description="Basic residues" evidence="3">
    <location>
        <begin position="1"/>
        <end position="11"/>
    </location>
</feature>
<dbReference type="InterPro" id="IPR001537">
    <property type="entry name" value="SpoU_MeTrfase"/>
</dbReference>
<dbReference type="Gene3D" id="3.30.1330.30">
    <property type="match status" value="1"/>
</dbReference>
<sequence length="356" mass="36751">MAARKSSKPKAKVNLGPPGRPAGGRNTNSRAGSKPAAKKAAAPRSGAAASRGVVSRSKGAGAGGASRSAASFSRDDAPRPKARRSAPLPGGRRGEAPRRNAPVAKGLGGEQIEGRQAVRELLIGQKRKIREIWMASDIDAAPILDDIEQIAHAQRVPILEVARRTLEDTARSEAPQGIIAFAAQLEEASFADMLKTQNGVAPFLVAVDGVTDPGNLGALLRCCDGAGVTGVVLPKHRAVHVTPTVAKSSAGAVEHVPMTLVSGLPTAIQQMKDKGIWVVGLDDSSTDTLFDIGKLANDGICIVLGSEGTGLSRLVKDRCDTIVGIPMLGQVSSLNVSAAAALATYEVTRVRLAGRA</sequence>
<dbReference type="InterPro" id="IPR029064">
    <property type="entry name" value="Ribosomal_eL30-like_sf"/>
</dbReference>
<feature type="domain" description="RNA 2-O ribose methyltransferase substrate binding" evidence="4">
    <location>
        <begin position="111"/>
        <end position="188"/>
    </location>
</feature>
<dbReference type="Gene3D" id="3.40.1280.10">
    <property type="match status" value="1"/>
</dbReference>
<dbReference type="GO" id="GO:0032259">
    <property type="term" value="P:methylation"/>
    <property type="evidence" value="ECO:0007669"/>
    <property type="project" value="UniProtKB-KW"/>
</dbReference>
<organism evidence="5">
    <name type="scientific">freshwater metagenome</name>
    <dbReference type="NCBI Taxonomy" id="449393"/>
    <lineage>
        <taxon>unclassified sequences</taxon>
        <taxon>metagenomes</taxon>
        <taxon>ecological metagenomes</taxon>
    </lineage>
</organism>
<dbReference type="Pfam" id="PF00588">
    <property type="entry name" value="SpoU_methylase"/>
    <property type="match status" value="1"/>
</dbReference>
<dbReference type="EMBL" id="CAEZUX010000086">
    <property type="protein sequence ID" value="CAB4617406.1"/>
    <property type="molecule type" value="Genomic_DNA"/>
</dbReference>
<dbReference type="SUPFAM" id="SSF55315">
    <property type="entry name" value="L30e-like"/>
    <property type="match status" value="1"/>
</dbReference>
<dbReference type="GO" id="GO:0003723">
    <property type="term" value="F:RNA binding"/>
    <property type="evidence" value="ECO:0007669"/>
    <property type="project" value="InterPro"/>
</dbReference>
<dbReference type="Pfam" id="PF08032">
    <property type="entry name" value="SpoU_sub_bind"/>
    <property type="match status" value="1"/>
</dbReference>
<evidence type="ECO:0000259" key="4">
    <source>
        <dbReference type="SMART" id="SM00967"/>
    </source>
</evidence>
<name>A0A6J6HWI6_9ZZZZ</name>
<dbReference type="InterPro" id="IPR004441">
    <property type="entry name" value="rRNA_MeTrfase_TrmH"/>
</dbReference>
<evidence type="ECO:0000256" key="2">
    <source>
        <dbReference type="ARBA" id="ARBA00022679"/>
    </source>
</evidence>
<dbReference type="GO" id="GO:0008173">
    <property type="term" value="F:RNA methyltransferase activity"/>
    <property type="evidence" value="ECO:0007669"/>
    <property type="project" value="InterPro"/>
</dbReference>
<dbReference type="PANTHER" id="PTHR46429">
    <property type="entry name" value="23S RRNA (GUANOSINE-2'-O-)-METHYLTRANSFERASE RLMB"/>
    <property type="match status" value="1"/>
</dbReference>
<dbReference type="SMART" id="SM00967">
    <property type="entry name" value="SpoU_sub_bind"/>
    <property type="match status" value="1"/>
</dbReference>
<dbReference type="InterPro" id="IPR029026">
    <property type="entry name" value="tRNA_m1G_MTases_N"/>
</dbReference>
<dbReference type="NCBIfam" id="TIGR00186">
    <property type="entry name" value="rRNA_methyl_3"/>
    <property type="match status" value="1"/>
</dbReference>
<evidence type="ECO:0000256" key="1">
    <source>
        <dbReference type="ARBA" id="ARBA00022603"/>
    </source>
</evidence>
<dbReference type="GO" id="GO:0006396">
    <property type="term" value="P:RNA processing"/>
    <property type="evidence" value="ECO:0007669"/>
    <property type="project" value="InterPro"/>
</dbReference>
<accession>A0A6J6HWI6</accession>
<feature type="region of interest" description="Disordered" evidence="3">
    <location>
        <begin position="1"/>
        <end position="109"/>
    </location>
</feature>
<feature type="compositionally biased region" description="Low complexity" evidence="3">
    <location>
        <begin position="30"/>
        <end position="71"/>
    </location>
</feature>